<dbReference type="AlphaFoldDB" id="A0A9W8M500"/>
<gene>
    <name evidence="1" type="ORF">GGH94_004252</name>
</gene>
<comment type="caution">
    <text evidence="1">The sequence shown here is derived from an EMBL/GenBank/DDBJ whole genome shotgun (WGS) entry which is preliminary data.</text>
</comment>
<name>A0A9W8M500_9FUNG</name>
<organism evidence="1 2">
    <name type="scientific">Coemansia aciculifera</name>
    <dbReference type="NCBI Taxonomy" id="417176"/>
    <lineage>
        <taxon>Eukaryota</taxon>
        <taxon>Fungi</taxon>
        <taxon>Fungi incertae sedis</taxon>
        <taxon>Zoopagomycota</taxon>
        <taxon>Kickxellomycotina</taxon>
        <taxon>Kickxellomycetes</taxon>
        <taxon>Kickxellales</taxon>
        <taxon>Kickxellaceae</taxon>
        <taxon>Coemansia</taxon>
    </lineage>
</organism>
<accession>A0A9W8M500</accession>
<evidence type="ECO:0000313" key="2">
    <source>
        <dbReference type="Proteomes" id="UP001140074"/>
    </source>
</evidence>
<evidence type="ECO:0000313" key="1">
    <source>
        <dbReference type="EMBL" id="KAJ2862462.1"/>
    </source>
</evidence>
<sequence>MLKPTLIRMTRSQSVGTWAIARPLCRLPNLNYLVSQLCRLSQSIEYRIHGEAHVPVVFQLDGIRDLVDIKYASVRGASKFMQLAQKSAQTLRSLKLHTFLCRGAADLIEDNSGGYVTYLHLISLTLSHATCISDKEEPTFEGAVPFPALKSLCTINSYPFGDDTPFRGNEATLESLTIYLGDFAVSILRKHNVFTPTSHPKLRHVTTTLKGYDWHDEAAGSAAAVKFALGIGTRATVRSIDNPRSGSALTQAISSLSDHTCIQVLEVPLVSLELWDFLAIIKSLPLLSDLAVSSAGLGALPTGVTPEELPAYIVSTFAPMGKGFKCWHIESFHHLGYAEDAKYALLLALACPNFTWVSRLSSHRKLFTEHLVAGIASDMFKDYALRLQRLQRLLLQV</sequence>
<proteinExistence type="predicted"/>
<dbReference type="Proteomes" id="UP001140074">
    <property type="component" value="Unassembled WGS sequence"/>
</dbReference>
<reference evidence="1" key="1">
    <citation type="submission" date="2022-07" db="EMBL/GenBank/DDBJ databases">
        <title>Phylogenomic reconstructions and comparative analyses of Kickxellomycotina fungi.</title>
        <authorList>
            <person name="Reynolds N.K."/>
            <person name="Stajich J.E."/>
            <person name="Barry K."/>
            <person name="Grigoriev I.V."/>
            <person name="Crous P."/>
            <person name="Smith M.E."/>
        </authorList>
    </citation>
    <scope>NUCLEOTIDE SEQUENCE</scope>
    <source>
        <strain evidence="1">RSA 476</strain>
    </source>
</reference>
<dbReference type="EMBL" id="JANBUY010000167">
    <property type="protein sequence ID" value="KAJ2862462.1"/>
    <property type="molecule type" value="Genomic_DNA"/>
</dbReference>
<protein>
    <submittedName>
        <fullName evidence="1">Uncharacterized protein</fullName>
    </submittedName>
</protein>
<keyword evidence="2" id="KW-1185">Reference proteome</keyword>